<dbReference type="InterPro" id="IPR050767">
    <property type="entry name" value="Sel1_AlgK"/>
</dbReference>
<protein>
    <submittedName>
        <fullName evidence="3">Sel1 domain protein repeat-containing protein</fullName>
    </submittedName>
</protein>
<keyword evidence="2" id="KW-1133">Transmembrane helix</keyword>
<dbReference type="SMART" id="SM00028">
    <property type="entry name" value="TPR"/>
    <property type="match status" value="2"/>
</dbReference>
<dbReference type="STRING" id="523794.Lebu_0228"/>
<evidence type="ECO:0000256" key="2">
    <source>
        <dbReference type="SAM" id="Phobius"/>
    </source>
</evidence>
<keyword evidence="1" id="KW-0802">TPR repeat</keyword>
<name>C7NDI6_LEPBD</name>
<evidence type="ECO:0000313" key="4">
    <source>
        <dbReference type="Proteomes" id="UP000001910"/>
    </source>
</evidence>
<dbReference type="Pfam" id="PF13181">
    <property type="entry name" value="TPR_8"/>
    <property type="match status" value="1"/>
</dbReference>
<dbReference type="PANTHER" id="PTHR11102:SF160">
    <property type="entry name" value="ERAD-ASSOCIATED E3 UBIQUITIN-PROTEIN LIGASE COMPONENT HRD3"/>
    <property type="match status" value="1"/>
</dbReference>
<dbReference type="InterPro" id="IPR019734">
    <property type="entry name" value="TPR_rpt"/>
</dbReference>
<dbReference type="SMART" id="SM00671">
    <property type="entry name" value="SEL1"/>
    <property type="match status" value="5"/>
</dbReference>
<dbReference type="Gene3D" id="1.25.40.10">
    <property type="entry name" value="Tetratricopeptide repeat domain"/>
    <property type="match status" value="2"/>
</dbReference>
<keyword evidence="2" id="KW-0812">Transmembrane</keyword>
<dbReference type="PANTHER" id="PTHR11102">
    <property type="entry name" value="SEL-1-LIKE PROTEIN"/>
    <property type="match status" value="1"/>
</dbReference>
<dbReference type="KEGG" id="lba:Lebu_0228"/>
<evidence type="ECO:0000313" key="3">
    <source>
        <dbReference type="EMBL" id="ACV38148.1"/>
    </source>
</evidence>
<dbReference type="HOGENOM" id="CLU_570846_0_0_0"/>
<dbReference type="EMBL" id="CP001685">
    <property type="protein sequence ID" value="ACV38148.1"/>
    <property type="molecule type" value="Genomic_DNA"/>
</dbReference>
<keyword evidence="4" id="KW-1185">Reference proteome</keyword>
<dbReference type="InterPro" id="IPR006597">
    <property type="entry name" value="Sel1-like"/>
</dbReference>
<reference evidence="3 4" key="1">
    <citation type="journal article" date="2009" name="Stand. Genomic Sci.">
        <title>Complete genome sequence of Leptotrichia buccalis type strain (C-1013-b).</title>
        <authorList>
            <person name="Ivanova N."/>
            <person name="Gronow S."/>
            <person name="Lapidus A."/>
            <person name="Copeland A."/>
            <person name="Glavina Del Rio T."/>
            <person name="Nolan M."/>
            <person name="Lucas S."/>
            <person name="Chen F."/>
            <person name="Tice H."/>
            <person name="Cheng J.F."/>
            <person name="Saunders E."/>
            <person name="Bruce D."/>
            <person name="Goodwin L."/>
            <person name="Brettin T."/>
            <person name="Detter J.C."/>
            <person name="Han C."/>
            <person name="Pitluck S."/>
            <person name="Mikhailova N."/>
            <person name="Pati A."/>
            <person name="Mavrommatis K."/>
            <person name="Chen A."/>
            <person name="Palaniappan K."/>
            <person name="Land M."/>
            <person name="Hauser L."/>
            <person name="Chang Y.J."/>
            <person name="Jeffries C.D."/>
            <person name="Chain P."/>
            <person name="Rohde C."/>
            <person name="Goker M."/>
            <person name="Bristow J."/>
            <person name="Eisen J.A."/>
            <person name="Markowitz V."/>
            <person name="Hugenholtz P."/>
            <person name="Kyrpides N.C."/>
            <person name="Klenk H.P."/>
        </authorList>
    </citation>
    <scope>NUCLEOTIDE SEQUENCE [LARGE SCALE GENOMIC DNA]</scope>
    <source>
        <strain evidence="4">ATCC 14201 / DSM 1135 / JCM 12969 / NCTC 10249 / C-1013-b</strain>
    </source>
</reference>
<dbReference type="AlphaFoldDB" id="C7NDI6"/>
<proteinExistence type="predicted"/>
<dbReference type="PROSITE" id="PS50005">
    <property type="entry name" value="TPR"/>
    <property type="match status" value="1"/>
</dbReference>
<dbReference type="Proteomes" id="UP000001910">
    <property type="component" value="Chromosome"/>
</dbReference>
<feature type="transmembrane region" description="Helical" evidence="2">
    <location>
        <begin position="6"/>
        <end position="22"/>
    </location>
</feature>
<gene>
    <name evidence="3" type="ordered locus">Lebu_0228</name>
</gene>
<feature type="repeat" description="TPR" evidence="1">
    <location>
        <begin position="264"/>
        <end position="297"/>
    </location>
</feature>
<dbReference type="OrthoDB" id="78941at2"/>
<organism evidence="3 4">
    <name type="scientific">Leptotrichia buccalis (strain ATCC 14201 / DSM 1135 / JCM 12969 / NCTC 10249 / C-1013-b)</name>
    <dbReference type="NCBI Taxonomy" id="523794"/>
    <lineage>
        <taxon>Bacteria</taxon>
        <taxon>Fusobacteriati</taxon>
        <taxon>Fusobacteriota</taxon>
        <taxon>Fusobacteriia</taxon>
        <taxon>Fusobacteriales</taxon>
        <taxon>Leptotrichiaceae</taxon>
        <taxon>Leptotrichia</taxon>
    </lineage>
</organism>
<dbReference type="eggNOG" id="COG0790">
    <property type="taxonomic scope" value="Bacteria"/>
</dbReference>
<accession>C7NDI6</accession>
<dbReference type="InterPro" id="IPR011990">
    <property type="entry name" value="TPR-like_helical_dom_sf"/>
</dbReference>
<sequence>MEIVISIIIGITIVFIMINFINRKKMDEFDDFSGKKENKENKEETDNVDRFGHKITSIDDIVEVDYSQNYEGNDKERDRKYRHIIFFAYENIISGNYRMAREELEMAAGLKARGNYELGKFYYYCKSDNQNAVNMFRFAYNDGINEAVYYLGKIEEESGNIELAIDWYNEGAKKGDINSITRLGKIAEEKNDYKKAEEFYLKAADTKDAGGIYNLVNLYFKQNMREKVIEWHKKLMNEKQITGLTFEIIKNIEFMLGSEKDKKYVELINQGNEFLEKRDYENARKLFTEAINYNERGYLELAKSYYAEGKGEKTKEVFERAYEMGVKEAAYKLGQYMDVVEGNEKESEKWYKIGKEMGDARAIYQLAMLYETSREFGKSEEEAYGIFEISANMKYAPAIMDMAFYSDRAENKNKVKEWTSKLLNETGLIELGKNMIGDAQNLLEEMGEKIEDKISEKDYEIEYDEDLIYFIKKFKSWN</sequence>
<dbReference type="RefSeq" id="WP_012806340.1">
    <property type="nucleotide sequence ID" value="NC_013192.1"/>
</dbReference>
<keyword evidence="2" id="KW-0472">Membrane</keyword>
<dbReference type="SUPFAM" id="SSF81901">
    <property type="entry name" value="HCP-like"/>
    <property type="match status" value="1"/>
</dbReference>
<evidence type="ECO:0000256" key="1">
    <source>
        <dbReference type="PROSITE-ProRule" id="PRU00339"/>
    </source>
</evidence>